<feature type="non-terminal residue" evidence="1">
    <location>
        <position position="84"/>
    </location>
</feature>
<sequence>GAFGPEEIARIPGRCSGGAWLDRAGRMLALDRRAPGGGPVKAVAVDLGRGSEVTPLLQIAPGSDDRLLLADADSGLLLIRSDAP</sequence>
<reference evidence="1" key="1">
    <citation type="submission" date="2020-01" db="EMBL/GenBank/DDBJ databases">
        <title>Insect and environment-associated Actinomycetes.</title>
        <authorList>
            <person name="Currrie C."/>
            <person name="Chevrette M."/>
            <person name="Carlson C."/>
            <person name="Stubbendieck R."/>
            <person name="Wendt-Pienkowski E."/>
        </authorList>
    </citation>
    <scope>NUCLEOTIDE SEQUENCE</scope>
    <source>
        <strain evidence="1">SID7499</strain>
    </source>
</reference>
<protein>
    <submittedName>
        <fullName evidence="1">Uncharacterized protein</fullName>
    </submittedName>
</protein>
<organism evidence="1">
    <name type="scientific">Streptomyces sp. SID7499</name>
    <dbReference type="NCBI Taxonomy" id="2706086"/>
    <lineage>
        <taxon>Bacteria</taxon>
        <taxon>Bacillati</taxon>
        <taxon>Actinomycetota</taxon>
        <taxon>Actinomycetes</taxon>
        <taxon>Kitasatosporales</taxon>
        <taxon>Streptomycetaceae</taxon>
        <taxon>Streptomyces</taxon>
    </lineage>
</organism>
<dbReference type="EMBL" id="JAAGMN010002977">
    <property type="protein sequence ID" value="NEE10358.1"/>
    <property type="molecule type" value="Genomic_DNA"/>
</dbReference>
<accession>A0A6G3WXU8</accession>
<name>A0A6G3WXU8_9ACTN</name>
<evidence type="ECO:0000313" key="1">
    <source>
        <dbReference type="EMBL" id="NEE10358.1"/>
    </source>
</evidence>
<comment type="caution">
    <text evidence="1">The sequence shown here is derived from an EMBL/GenBank/DDBJ whole genome shotgun (WGS) entry which is preliminary data.</text>
</comment>
<feature type="non-terminal residue" evidence="1">
    <location>
        <position position="1"/>
    </location>
</feature>
<proteinExistence type="predicted"/>
<gene>
    <name evidence="1" type="ORF">G3M58_28390</name>
</gene>
<dbReference type="AlphaFoldDB" id="A0A6G3WXU8"/>